<dbReference type="PANTHER" id="PTHR43591:SF10">
    <property type="entry name" value="ABC TRANSMEMBRANE TYPE-1 DOMAIN-CONTAINING PROTEIN-RELATED"/>
    <property type="match status" value="1"/>
</dbReference>
<dbReference type="SUPFAM" id="SSF53474">
    <property type="entry name" value="alpha/beta-Hydrolases"/>
    <property type="match status" value="1"/>
</dbReference>
<gene>
    <name evidence="4" type="ORF">FOXB_12369</name>
</gene>
<dbReference type="Gene3D" id="3.40.50.300">
    <property type="entry name" value="P-loop containing nucleotide triphosphate hydrolases"/>
    <property type="match status" value="1"/>
</dbReference>
<dbReference type="InterPro" id="IPR029058">
    <property type="entry name" value="AB_hydrolase_fold"/>
</dbReference>
<feature type="compositionally biased region" description="Acidic residues" evidence="2">
    <location>
        <begin position="1172"/>
        <end position="1184"/>
    </location>
</feature>
<evidence type="ECO:0000256" key="2">
    <source>
        <dbReference type="SAM" id="MobiDB-lite"/>
    </source>
</evidence>
<sequence>MVRTETLLSEYINFSDQNAGLSDVELTNKELMFYGAAAVSHLCNEQEQGINIGENLHQSERFRFIRELNIISSIYSIAPISKKAGIKSTPPVIAWSNRLQTVFLGFCCTRDMNDVRSDLDVRLATSDDIGSRFHKGFWNRSEEFVPLVEWLMRRHKLVVCGHSFGGALATISSYLAMVNHEPVPNAWEERPGGISIITFGAPSCMVAEPRGTTVSLQMNLSGNFHHVINPHDYVPFALNDSSRKFKQTFDALRTPLGNLSPTIQMLWPILEYFLDLLLQNTGKFCHFGCMYSIAAEVPGIQNCVQTLRVNDIPQIPSAGQVDQYHKMSHYFHCVKNFVGARLTHQASSELHHAVSDASSMILPMPGTVINCSCVVHSDHLTVSLDVDTRVMQYLLKGATFKKDSREIPLTILGFPAKSDHYQTSVKLEYRIKANDPFEDIGKASIAIQKGITLHDIFGRSTDIDVDTVRSMSLDRASLPATFESIRLAMIRALVAQMSKVQALRTDNTSRDAHPPEEVMAIVDNIKAVVGCIDGLVSDASPHLVFSRLGHAFTILKVLWPKDFEIGSDFHASMPGAYGDEEFDTGLLHDIPAACPKALRRLITDMVISQNAPSITRAQLLVQSWEAAKRPTLTKQFKKVPTFAGALKTFSHDLYHRSTDPARRTEQAVSQFQDVMGVIQFCHLVIITQLDAPYEWYCKSTEGHRITSAALGALPSYFSGASLFSRVLALGVGATSAAGMGVTGGIAVLFASTKVISHLLNKHREYLDLSFPGALAVTLQALGLPIAESDDIVEKTLLDRVKQDIASSHTLETLEKWRVKLEEGLKDYPGVKANQWCITPTFFWPKWLFSVAQVAQLRIQLSGKICIGVQGSTEAGKSQMLTVLTGASENYFKPGSSSLCRTLGIQSYDSSNLGAIFLDSPGFDDQKPEIKYMADVFQELFAIVIIVIPMERTRSEATESALRIAIKLLCDQEDKRPLRILLSQADGLDHHRNNKQKFRDTLRDVKEQFMSRFRQELGENFTTFRQQPFHDGIVCKSEKLEDIVKPFSTHAQMTLDGIGALADCPPKTPCKIERESHFENLCELADAGEIWDIESLRSWLRDLSPSSVPMSSGRVRIMHHGTWTIHPWSLILIIMSDTQASDKTVDQPAPTTGVASHEDAPTGLLPGQHWTDTEPDRDDDDDDNDSTLSDNASSTASLSSDILRYREINGRRYHSEQGDAQYWSVVISTVAGHCHSVQRIAANPLSRISNDNQANEALDINHHVLILMYNDKLYKAPLKDDIQSASVKAVVDIGTGTGIWAMYDPHEQSLEPLAYINRDFADEFPNAKVVGTDISPIQPGWLPPNLEFQIDDCTQEWTFKENSLDYVHMRFLVGSIVDWPGLFKQAYKCLKPGGYIESHEASPCIGSDDNSVSEDSAMGQWGKIFMEGGRKLQRPFSILEDNVQVESMKEAGFVTIEEEEIKAYSNQSQVPIGGWPEDPKLKEAGQYFQAAILQDVEGTLMFIANLLGWSKEEIHVFAARYRREIRSKKVHGYFRGKVVWAQKPLDN</sequence>
<proteinExistence type="inferred from homology"/>
<evidence type="ECO:0000256" key="1">
    <source>
        <dbReference type="ARBA" id="ARBA00038158"/>
    </source>
</evidence>
<dbReference type="InterPro" id="IPR027417">
    <property type="entry name" value="P-loop_NTPase"/>
</dbReference>
<dbReference type="GO" id="GO:0008168">
    <property type="term" value="F:methyltransferase activity"/>
    <property type="evidence" value="ECO:0007669"/>
    <property type="project" value="TreeGrafter"/>
</dbReference>
<dbReference type="GO" id="GO:0006629">
    <property type="term" value="P:lipid metabolic process"/>
    <property type="evidence" value="ECO:0007669"/>
    <property type="project" value="InterPro"/>
</dbReference>
<feature type="region of interest" description="Disordered" evidence="2">
    <location>
        <begin position="1141"/>
        <end position="1193"/>
    </location>
</feature>
<protein>
    <recommendedName>
        <fullName evidence="3">Fungal lipase-type domain-containing protein</fullName>
    </recommendedName>
</protein>
<feature type="domain" description="Fungal lipase-type" evidence="3">
    <location>
        <begin position="106"/>
        <end position="237"/>
    </location>
</feature>
<evidence type="ECO:0000313" key="4">
    <source>
        <dbReference type="EMBL" id="EGU77118.1"/>
    </source>
</evidence>
<dbReference type="InterPro" id="IPR029063">
    <property type="entry name" value="SAM-dependent_MTases_sf"/>
</dbReference>
<dbReference type="Gene3D" id="3.40.50.1820">
    <property type="entry name" value="alpha/beta hydrolase"/>
    <property type="match status" value="1"/>
</dbReference>
<reference evidence="4" key="1">
    <citation type="journal article" date="2012" name="Mol. Plant Microbe Interact.">
        <title>A highly conserved effector in Fusarium oxysporum is required for full virulence on Arabidopsis.</title>
        <authorList>
            <person name="Thatcher L.F."/>
            <person name="Gardiner D.M."/>
            <person name="Kazan K."/>
            <person name="Manners J."/>
        </authorList>
    </citation>
    <scope>NUCLEOTIDE SEQUENCE [LARGE SCALE GENOMIC DNA]</scope>
    <source>
        <strain evidence="4">Fo5176</strain>
    </source>
</reference>
<dbReference type="Gene3D" id="3.40.50.150">
    <property type="entry name" value="Vaccinia Virus protein VP39"/>
    <property type="match status" value="1"/>
</dbReference>
<dbReference type="InterPro" id="IPR002921">
    <property type="entry name" value="Fungal_lipase-type"/>
</dbReference>
<evidence type="ECO:0000259" key="3">
    <source>
        <dbReference type="Pfam" id="PF01764"/>
    </source>
</evidence>
<name>F9G137_FUSOF</name>
<organism evidence="4">
    <name type="scientific">Fusarium oxysporum (strain Fo5176)</name>
    <name type="common">Fusarium vascular wilt</name>
    <dbReference type="NCBI Taxonomy" id="660025"/>
    <lineage>
        <taxon>Eukaryota</taxon>
        <taxon>Fungi</taxon>
        <taxon>Dikarya</taxon>
        <taxon>Ascomycota</taxon>
        <taxon>Pezizomycotina</taxon>
        <taxon>Sordariomycetes</taxon>
        <taxon>Hypocreomycetidae</taxon>
        <taxon>Hypocreales</taxon>
        <taxon>Nectriaceae</taxon>
        <taxon>Fusarium</taxon>
        <taxon>Fusarium oxysporum species complex</taxon>
    </lineage>
</organism>
<dbReference type="Pfam" id="PF13489">
    <property type="entry name" value="Methyltransf_23"/>
    <property type="match status" value="1"/>
</dbReference>
<comment type="similarity">
    <text evidence="1">Belongs to the methyltransferase superfamily. LaeA methyltransferase family.</text>
</comment>
<dbReference type="PANTHER" id="PTHR43591">
    <property type="entry name" value="METHYLTRANSFERASE"/>
    <property type="match status" value="1"/>
</dbReference>
<dbReference type="OrthoDB" id="426718at2759"/>
<dbReference type="PaxDb" id="5507-FOXG_13364P0"/>
<dbReference type="CDD" id="cd02440">
    <property type="entry name" value="AdoMet_MTases"/>
    <property type="match status" value="1"/>
</dbReference>
<dbReference type="EMBL" id="AFQF01003063">
    <property type="protein sequence ID" value="EGU77118.1"/>
    <property type="molecule type" value="Genomic_DNA"/>
</dbReference>
<comment type="caution">
    <text evidence="4">The sequence shown here is derived from an EMBL/GenBank/DDBJ whole genome shotgun (WGS) entry which is preliminary data.</text>
</comment>
<dbReference type="Pfam" id="PF01764">
    <property type="entry name" value="Lipase_3"/>
    <property type="match status" value="1"/>
</dbReference>
<dbReference type="SUPFAM" id="SSF52540">
    <property type="entry name" value="P-loop containing nucleoside triphosphate hydrolases"/>
    <property type="match status" value="1"/>
</dbReference>
<dbReference type="SUPFAM" id="SSF53335">
    <property type="entry name" value="S-adenosyl-L-methionine-dependent methyltransferases"/>
    <property type="match status" value="1"/>
</dbReference>
<accession>F9G137</accession>